<reference evidence="2" key="1">
    <citation type="submission" date="2021-01" db="EMBL/GenBank/DDBJ databases">
        <title>Whole genome shotgun sequence of Sinosporangium siamense NBRC 109515.</title>
        <authorList>
            <person name="Komaki H."/>
            <person name="Tamura T."/>
        </authorList>
    </citation>
    <scope>NUCLEOTIDE SEQUENCE</scope>
    <source>
        <strain evidence="2">NBRC 109515</strain>
    </source>
</reference>
<proteinExistence type="predicted"/>
<organism evidence="2 3">
    <name type="scientific">Sinosporangium siamense</name>
    <dbReference type="NCBI Taxonomy" id="1367973"/>
    <lineage>
        <taxon>Bacteria</taxon>
        <taxon>Bacillati</taxon>
        <taxon>Actinomycetota</taxon>
        <taxon>Actinomycetes</taxon>
        <taxon>Streptosporangiales</taxon>
        <taxon>Streptosporangiaceae</taxon>
        <taxon>Sinosporangium</taxon>
    </lineage>
</organism>
<dbReference type="InterPro" id="IPR013974">
    <property type="entry name" value="SAF"/>
</dbReference>
<dbReference type="Proteomes" id="UP000606172">
    <property type="component" value="Unassembled WGS sequence"/>
</dbReference>
<evidence type="ECO:0000313" key="2">
    <source>
        <dbReference type="EMBL" id="GII94909.1"/>
    </source>
</evidence>
<dbReference type="SMART" id="SM00858">
    <property type="entry name" value="SAF"/>
    <property type="match status" value="1"/>
</dbReference>
<name>A0A919VE99_9ACTN</name>
<dbReference type="EMBL" id="BOOW01000031">
    <property type="protein sequence ID" value="GII94909.1"/>
    <property type="molecule type" value="Genomic_DNA"/>
</dbReference>
<dbReference type="AlphaFoldDB" id="A0A919VE99"/>
<feature type="domain" description="SAF" evidence="1">
    <location>
        <begin position="43"/>
        <end position="104"/>
    </location>
</feature>
<dbReference type="Pfam" id="PF16976">
    <property type="entry name" value="RcpC"/>
    <property type="match status" value="1"/>
</dbReference>
<keyword evidence="3" id="KW-1185">Reference proteome</keyword>
<gene>
    <name evidence="2" type="ORF">Ssi02_51400</name>
</gene>
<dbReference type="RefSeq" id="WP_239129586.1">
    <property type="nucleotide sequence ID" value="NZ_BOOW01000031.1"/>
</dbReference>
<dbReference type="CDD" id="cd11614">
    <property type="entry name" value="SAF_CpaB_FlgA_like"/>
    <property type="match status" value="1"/>
</dbReference>
<dbReference type="InterPro" id="IPR031571">
    <property type="entry name" value="RcpC_dom"/>
</dbReference>
<comment type="caution">
    <text evidence="2">The sequence shown here is derived from an EMBL/GenBank/DDBJ whole genome shotgun (WGS) entry which is preliminary data.</text>
</comment>
<evidence type="ECO:0000313" key="3">
    <source>
        <dbReference type="Proteomes" id="UP000606172"/>
    </source>
</evidence>
<protein>
    <recommendedName>
        <fullName evidence="1">SAF domain-containing protein</fullName>
    </recommendedName>
</protein>
<evidence type="ECO:0000259" key="1">
    <source>
        <dbReference type="SMART" id="SM00858"/>
    </source>
</evidence>
<accession>A0A919VE99</accession>
<sequence length="208" mass="21934">MRRFADTWKRRLSRHRRLLAIGLTGLAAITSYAALRPPPAPTEAVLAAARDLRAGPLRPGDLTTLHLPTPLIPDGTLRPGSAATHRPLVAPMRRGEPLTDARLLSPGMLSGYGAGTVAMPVRISDPEAVRLLSPGDLVDVLAAPSQWDDATPAPAQTVADNARVITTRHDHRSGSGALVVLATTADQASRLAGAQQGTRLSVMIEPQP</sequence>